<evidence type="ECO:0000256" key="11">
    <source>
        <dbReference type="RuleBase" id="RU000363"/>
    </source>
</evidence>
<dbReference type="InterPro" id="IPR014007">
    <property type="entry name" value="23BDH"/>
</dbReference>
<evidence type="ECO:0000313" key="13">
    <source>
        <dbReference type="EMBL" id="TPW40750.1"/>
    </source>
</evidence>
<evidence type="ECO:0000256" key="2">
    <source>
        <dbReference type="ARBA" id="ARBA00012848"/>
    </source>
</evidence>
<feature type="binding site" evidence="10">
    <location>
        <begin position="13"/>
        <end position="15"/>
    </location>
    <ligand>
        <name>NAD(+)</name>
        <dbReference type="ChEBI" id="CHEBI:57540"/>
    </ligand>
</feature>
<feature type="binding site" evidence="10">
    <location>
        <position position="34"/>
    </location>
    <ligand>
        <name>NAD(+)</name>
        <dbReference type="ChEBI" id="CHEBI:57540"/>
    </ligand>
</feature>
<keyword evidence="5 10" id="KW-0520">NAD</keyword>
<evidence type="ECO:0000259" key="12">
    <source>
        <dbReference type="SMART" id="SM00822"/>
    </source>
</evidence>
<dbReference type="InterPro" id="IPR050259">
    <property type="entry name" value="SDR"/>
</dbReference>
<evidence type="ECO:0000256" key="6">
    <source>
        <dbReference type="ARBA" id="ARBA00029989"/>
    </source>
</evidence>
<dbReference type="InterPro" id="IPR057326">
    <property type="entry name" value="KR_dom"/>
</dbReference>
<dbReference type="FunFam" id="3.40.50.720:FF:000084">
    <property type="entry name" value="Short-chain dehydrogenase reductase"/>
    <property type="match status" value="1"/>
</dbReference>
<evidence type="ECO:0000313" key="14">
    <source>
        <dbReference type="Proteomes" id="UP000319523"/>
    </source>
</evidence>
<evidence type="ECO:0000256" key="10">
    <source>
        <dbReference type="PIRSR" id="PIRSR614007-2"/>
    </source>
</evidence>
<dbReference type="GO" id="GO:0045150">
    <property type="term" value="P:acetoin catabolic process"/>
    <property type="evidence" value="ECO:0007669"/>
    <property type="project" value="InterPro"/>
</dbReference>
<keyword evidence="4 13" id="KW-0560">Oxidoreductase</keyword>
<dbReference type="PRINTS" id="PR00080">
    <property type="entry name" value="SDRFAMILY"/>
</dbReference>
<dbReference type="PROSITE" id="PS00061">
    <property type="entry name" value="ADH_SHORT"/>
    <property type="match status" value="1"/>
</dbReference>
<feature type="binding site" evidence="10">
    <location>
        <position position="153"/>
    </location>
    <ligand>
        <name>NAD(+)</name>
        <dbReference type="ChEBI" id="CHEBI:57540"/>
    </ligand>
</feature>
<evidence type="ECO:0000256" key="5">
    <source>
        <dbReference type="ARBA" id="ARBA00023027"/>
    </source>
</evidence>
<evidence type="ECO:0000256" key="7">
    <source>
        <dbReference type="ARBA" id="ARBA00031758"/>
    </source>
</evidence>
<comment type="catalytic activity">
    <reaction evidence="8">
        <text>(S)-acetoin + NAD(+) = diacetyl + NADH + H(+)</text>
        <dbReference type="Rhea" id="RHEA:27286"/>
        <dbReference type="ChEBI" id="CHEBI:15378"/>
        <dbReference type="ChEBI" id="CHEBI:15687"/>
        <dbReference type="ChEBI" id="CHEBI:16583"/>
        <dbReference type="ChEBI" id="CHEBI:57540"/>
        <dbReference type="ChEBI" id="CHEBI:57945"/>
        <dbReference type="EC" id="1.1.1.304"/>
    </reaction>
</comment>
<dbReference type="InterPro" id="IPR020904">
    <property type="entry name" value="Sc_DH/Rdtase_CS"/>
</dbReference>
<feature type="binding site" evidence="10">
    <location>
        <begin position="183"/>
        <end position="188"/>
    </location>
    <ligand>
        <name>NAD(+)</name>
        <dbReference type="ChEBI" id="CHEBI:57540"/>
    </ligand>
</feature>
<keyword evidence="14" id="KW-1185">Reference proteome</keyword>
<evidence type="ECO:0000256" key="1">
    <source>
        <dbReference type="ARBA" id="ARBA00006484"/>
    </source>
</evidence>
<dbReference type="NCBIfam" id="NF005559">
    <property type="entry name" value="PRK07231.1"/>
    <property type="match status" value="1"/>
</dbReference>
<dbReference type="PRINTS" id="PR00081">
    <property type="entry name" value="GDHRDH"/>
</dbReference>
<dbReference type="AlphaFoldDB" id="A0A506V5Y6"/>
<feature type="binding site" evidence="10">
    <location>
        <position position="87"/>
    </location>
    <ligand>
        <name>NAD(+)</name>
        <dbReference type="ChEBI" id="CHEBI:57540"/>
    </ligand>
</feature>
<evidence type="ECO:0000256" key="8">
    <source>
        <dbReference type="ARBA" id="ARBA00047315"/>
    </source>
</evidence>
<dbReference type="RefSeq" id="WP_141177475.1">
    <property type="nucleotide sequence ID" value="NZ_JBHUFX010000002.1"/>
</dbReference>
<dbReference type="PANTHER" id="PTHR42879">
    <property type="entry name" value="3-OXOACYL-(ACYL-CARRIER-PROTEIN) REDUCTASE"/>
    <property type="match status" value="1"/>
</dbReference>
<evidence type="ECO:0000256" key="3">
    <source>
        <dbReference type="ARBA" id="ARBA00016110"/>
    </source>
</evidence>
<dbReference type="GO" id="GO:0052588">
    <property type="term" value="F:diacetyl reductase ((S)-acetoin forming) (NAD+) activity"/>
    <property type="evidence" value="ECO:0007669"/>
    <property type="project" value="UniProtKB-EC"/>
</dbReference>
<gene>
    <name evidence="13" type="ORF">FKM52_17700</name>
</gene>
<dbReference type="SUPFAM" id="SSF51735">
    <property type="entry name" value="NAD(P)-binding Rossmann-fold domains"/>
    <property type="match status" value="1"/>
</dbReference>
<dbReference type="NCBIfam" id="TIGR02415">
    <property type="entry name" value="23BDH"/>
    <property type="match status" value="1"/>
</dbReference>
<evidence type="ECO:0000256" key="9">
    <source>
        <dbReference type="PIRSR" id="PIRSR614007-1"/>
    </source>
</evidence>
<name>A0A506V5Y6_9GAMM</name>
<proteinExistence type="inferred from homology"/>
<dbReference type="Gene3D" id="3.40.50.720">
    <property type="entry name" value="NAD(P)-binding Rossmann-like Domain"/>
    <property type="match status" value="1"/>
</dbReference>
<feature type="active site" description="Proton acceptor" evidence="9">
    <location>
        <position position="153"/>
    </location>
</feature>
<reference evidence="13 14" key="1">
    <citation type="submission" date="2019-06" db="EMBL/GenBank/DDBJ databases">
        <authorList>
            <person name="Yang Y."/>
        </authorList>
    </citation>
    <scope>NUCLEOTIDE SEQUENCE [LARGE SCALE GENOMIC DNA]</scope>
    <source>
        <strain evidence="13 14">BIT-26</strain>
    </source>
</reference>
<feature type="binding site" evidence="10">
    <location>
        <position position="157"/>
    </location>
    <ligand>
        <name>NAD(+)</name>
        <dbReference type="ChEBI" id="CHEBI:57540"/>
    </ligand>
</feature>
<comment type="caution">
    <text evidence="13">The sequence shown here is derived from an EMBL/GenBank/DDBJ whole genome shotgun (WGS) entry which is preliminary data.</text>
</comment>
<dbReference type="InterPro" id="IPR036291">
    <property type="entry name" value="NAD(P)-bd_dom_sf"/>
</dbReference>
<organism evidence="13 14">
    <name type="scientific">Mixta tenebrionis</name>
    <dbReference type="NCBI Taxonomy" id="2562439"/>
    <lineage>
        <taxon>Bacteria</taxon>
        <taxon>Pseudomonadati</taxon>
        <taxon>Pseudomonadota</taxon>
        <taxon>Gammaproteobacteria</taxon>
        <taxon>Enterobacterales</taxon>
        <taxon>Erwiniaceae</taxon>
        <taxon>Mixta</taxon>
    </lineage>
</organism>
<dbReference type="EC" id="1.1.1.304" evidence="2"/>
<feature type="domain" description="Ketoreductase" evidence="12">
    <location>
        <begin position="4"/>
        <end position="184"/>
    </location>
</feature>
<protein>
    <recommendedName>
        <fullName evidence="3">Diacetyl reductase [(S)-acetoin forming]</fullName>
        <ecNumber evidence="2">1.1.1.304</ecNumber>
    </recommendedName>
    <alternativeName>
        <fullName evidence="6">Acetoin(diacetyl) reductase</fullName>
    </alternativeName>
    <alternativeName>
        <fullName evidence="7">Meso-2,3-butanediol dehydrogenase</fullName>
    </alternativeName>
</protein>
<dbReference type="NCBIfam" id="NF006394">
    <property type="entry name" value="PRK08643.1"/>
    <property type="match status" value="1"/>
</dbReference>
<dbReference type="Pfam" id="PF00106">
    <property type="entry name" value="adh_short"/>
    <property type="match status" value="1"/>
</dbReference>
<dbReference type="Proteomes" id="UP000319523">
    <property type="component" value="Unassembled WGS sequence"/>
</dbReference>
<dbReference type="OrthoDB" id="5898578at2"/>
<sequence>MNSKVALVTGSGQGIGKAIALRLAKDGFAVSVVDYNIETARQVAEEINRQGGKAIALRADVADRDRVFAVVEQTQQQLGGFDVIVNNAGVAPTTLIEDITPEIVDKVYNINVKGVIWGIQAAVKAFKALGHGGKIINASSQAGHVGNPELAVYSSSKFAVRGLTQTAARDLAPLGITVNAYCPGIVKTPMWEEIDRQISTAAGQPLGYGTAEFAKRITLGRLSEPEDVANCVAFLAGPDSDYMTGQALLIDGGMVFR</sequence>
<dbReference type="EMBL" id="VHQI01000012">
    <property type="protein sequence ID" value="TPW40750.1"/>
    <property type="molecule type" value="Genomic_DNA"/>
</dbReference>
<accession>A0A506V5Y6</accession>
<dbReference type="CDD" id="cd05366">
    <property type="entry name" value="meso-BDH-like_SDR_c"/>
    <property type="match status" value="1"/>
</dbReference>
<dbReference type="SMART" id="SM00822">
    <property type="entry name" value="PKS_KR"/>
    <property type="match status" value="1"/>
</dbReference>
<dbReference type="GO" id="GO:0032787">
    <property type="term" value="P:monocarboxylic acid metabolic process"/>
    <property type="evidence" value="ECO:0007669"/>
    <property type="project" value="UniProtKB-ARBA"/>
</dbReference>
<feature type="binding site" evidence="10">
    <location>
        <begin position="60"/>
        <end position="61"/>
    </location>
    <ligand>
        <name>NAD(+)</name>
        <dbReference type="ChEBI" id="CHEBI:57540"/>
    </ligand>
</feature>
<comment type="similarity">
    <text evidence="1 11">Belongs to the short-chain dehydrogenases/reductases (SDR) family.</text>
</comment>
<dbReference type="PANTHER" id="PTHR42879:SF2">
    <property type="entry name" value="3-OXOACYL-[ACYL-CARRIER-PROTEIN] REDUCTASE FABG"/>
    <property type="match status" value="1"/>
</dbReference>
<dbReference type="InterPro" id="IPR002347">
    <property type="entry name" value="SDR_fam"/>
</dbReference>
<evidence type="ECO:0000256" key="4">
    <source>
        <dbReference type="ARBA" id="ARBA00023002"/>
    </source>
</evidence>